<evidence type="ECO:0000313" key="1">
    <source>
        <dbReference type="EMBL" id="TFK16500.1"/>
    </source>
</evidence>
<accession>A0A5C3K8W5</accession>
<sequence>LQANIKAMITPTWTSKIPENLRQASHGKLKADQWRLLGTVYLPASLIRLWAHQRNGPTASDAIICRQQVLEITMSLFSAVSIATVHTTSEGKAELYLQHIQAYCDRVKNLYLNYQFRPNHHMAFHLSEYLCMYSPVHSWWTFPFERIIGMLQCIPTNNKLCKSPHTYVLQLSNSMDSQQSTKELLRSHLPAPATFNRFYRSPTAPLQ</sequence>
<evidence type="ECO:0000313" key="3">
    <source>
        <dbReference type="Proteomes" id="UP000307440"/>
    </source>
</evidence>
<protein>
    <recommendedName>
        <fullName evidence="4">DUF4218 domain-containing protein</fullName>
    </recommendedName>
</protein>
<evidence type="ECO:0000313" key="2">
    <source>
        <dbReference type="EMBL" id="TFK18790.1"/>
    </source>
</evidence>
<keyword evidence="3" id="KW-1185">Reference proteome</keyword>
<dbReference type="OrthoDB" id="3247418at2759"/>
<dbReference type="STRING" id="230819.A0A5C3K8W5"/>
<dbReference type="EMBL" id="ML210772">
    <property type="protein sequence ID" value="TFK16500.1"/>
    <property type="molecule type" value="Genomic_DNA"/>
</dbReference>
<dbReference type="AlphaFoldDB" id="A0A5C3K8W5"/>
<dbReference type="Proteomes" id="UP000307440">
    <property type="component" value="Unassembled WGS sequence"/>
</dbReference>
<organism evidence="1 3">
    <name type="scientific">Coprinopsis marcescibilis</name>
    <name type="common">Agaric fungus</name>
    <name type="synonym">Psathyrella marcescibilis</name>
    <dbReference type="NCBI Taxonomy" id="230819"/>
    <lineage>
        <taxon>Eukaryota</taxon>
        <taxon>Fungi</taxon>
        <taxon>Dikarya</taxon>
        <taxon>Basidiomycota</taxon>
        <taxon>Agaricomycotina</taxon>
        <taxon>Agaricomycetes</taxon>
        <taxon>Agaricomycetidae</taxon>
        <taxon>Agaricales</taxon>
        <taxon>Agaricineae</taxon>
        <taxon>Psathyrellaceae</taxon>
        <taxon>Coprinopsis</taxon>
    </lineage>
</organism>
<proteinExistence type="predicted"/>
<gene>
    <name evidence="2" type="ORF">FA15DRAFT_602686</name>
    <name evidence="1" type="ORF">FA15DRAFT_607195</name>
</gene>
<feature type="non-terminal residue" evidence="1">
    <location>
        <position position="1"/>
    </location>
</feature>
<dbReference type="EMBL" id="ML210378">
    <property type="protein sequence ID" value="TFK18790.1"/>
    <property type="molecule type" value="Genomic_DNA"/>
</dbReference>
<evidence type="ECO:0008006" key="4">
    <source>
        <dbReference type="Google" id="ProtNLM"/>
    </source>
</evidence>
<name>A0A5C3K8W5_COPMA</name>
<reference evidence="1 3" key="1">
    <citation type="journal article" date="2019" name="Nat. Ecol. Evol.">
        <title>Megaphylogeny resolves global patterns of mushroom evolution.</title>
        <authorList>
            <person name="Varga T."/>
            <person name="Krizsan K."/>
            <person name="Foldi C."/>
            <person name="Dima B."/>
            <person name="Sanchez-Garcia M."/>
            <person name="Sanchez-Ramirez S."/>
            <person name="Szollosi G.J."/>
            <person name="Szarkandi J.G."/>
            <person name="Papp V."/>
            <person name="Albert L."/>
            <person name="Andreopoulos W."/>
            <person name="Angelini C."/>
            <person name="Antonin V."/>
            <person name="Barry K.W."/>
            <person name="Bougher N.L."/>
            <person name="Buchanan P."/>
            <person name="Buyck B."/>
            <person name="Bense V."/>
            <person name="Catcheside P."/>
            <person name="Chovatia M."/>
            <person name="Cooper J."/>
            <person name="Damon W."/>
            <person name="Desjardin D."/>
            <person name="Finy P."/>
            <person name="Geml J."/>
            <person name="Haridas S."/>
            <person name="Hughes K."/>
            <person name="Justo A."/>
            <person name="Karasinski D."/>
            <person name="Kautmanova I."/>
            <person name="Kiss B."/>
            <person name="Kocsube S."/>
            <person name="Kotiranta H."/>
            <person name="LaButti K.M."/>
            <person name="Lechner B.E."/>
            <person name="Liimatainen K."/>
            <person name="Lipzen A."/>
            <person name="Lukacs Z."/>
            <person name="Mihaltcheva S."/>
            <person name="Morgado L.N."/>
            <person name="Niskanen T."/>
            <person name="Noordeloos M.E."/>
            <person name="Ohm R.A."/>
            <person name="Ortiz-Santana B."/>
            <person name="Ovrebo C."/>
            <person name="Racz N."/>
            <person name="Riley R."/>
            <person name="Savchenko A."/>
            <person name="Shiryaev A."/>
            <person name="Soop K."/>
            <person name="Spirin V."/>
            <person name="Szebenyi C."/>
            <person name="Tomsovsky M."/>
            <person name="Tulloss R.E."/>
            <person name="Uehling J."/>
            <person name="Grigoriev I.V."/>
            <person name="Vagvolgyi C."/>
            <person name="Papp T."/>
            <person name="Martin F.M."/>
            <person name="Miettinen O."/>
            <person name="Hibbett D.S."/>
            <person name="Nagy L.G."/>
        </authorList>
    </citation>
    <scope>NUCLEOTIDE SEQUENCE [LARGE SCALE GENOMIC DNA]</scope>
    <source>
        <strain evidence="1 3">CBS 121175</strain>
    </source>
</reference>